<dbReference type="AlphaFoldDB" id="A0A659RBD1"/>
<protein>
    <submittedName>
        <fullName evidence="1">Alpha-glucosidase</fullName>
    </submittedName>
</protein>
<reference evidence="1 2" key="1">
    <citation type="submission" date="2018-03" db="EMBL/GenBank/DDBJ databases">
        <title>Non-Typhoidal Salmonella genome sequencing and assembly.</title>
        <authorList>
            <person name="Matchawe C."/>
        </authorList>
    </citation>
    <scope>NUCLEOTIDE SEQUENCE [LARGE SCALE GENOMIC DNA]</scope>
    <source>
        <strain evidence="1 2">35dea</strain>
    </source>
</reference>
<dbReference type="EMBL" id="PYKB01000501">
    <property type="protein sequence ID" value="TGC97635.1"/>
    <property type="molecule type" value="Genomic_DNA"/>
</dbReference>
<organism evidence="1 2">
    <name type="scientific">Salmonella enterica subsp. enterica serovar Wilhelmsburg</name>
    <dbReference type="NCBI Taxonomy" id="1960126"/>
    <lineage>
        <taxon>Bacteria</taxon>
        <taxon>Pseudomonadati</taxon>
        <taxon>Pseudomonadota</taxon>
        <taxon>Gammaproteobacteria</taxon>
        <taxon>Enterobacterales</taxon>
        <taxon>Enterobacteriaceae</taxon>
        <taxon>Salmonella</taxon>
    </lineage>
</organism>
<dbReference type="Proteomes" id="UP000298491">
    <property type="component" value="Unassembled WGS sequence"/>
</dbReference>
<proteinExistence type="predicted"/>
<evidence type="ECO:0000313" key="2">
    <source>
        <dbReference type="Proteomes" id="UP000298491"/>
    </source>
</evidence>
<gene>
    <name evidence="1" type="ORF">C9F09_06445</name>
</gene>
<feature type="non-terminal residue" evidence="1">
    <location>
        <position position="143"/>
    </location>
</feature>
<sequence length="143" mass="15761">MSTQSKHLSSVLIEKNIEGFTLTYHQRLILRHSTENPCLWIGAGVADIDMFRGNFSIKDKLNEKIALTEATVSELPDGWLVQFSRGATISATLRISADEAGRLKLDLQNDDLHHNRIWLRRAASPGGAIFGCGAQCSEVALRG</sequence>
<name>A0A659RBD1_SALET</name>
<accession>A0A659RBD1</accession>
<evidence type="ECO:0000313" key="1">
    <source>
        <dbReference type="EMBL" id="TGC97635.1"/>
    </source>
</evidence>
<comment type="caution">
    <text evidence="1">The sequence shown here is derived from an EMBL/GenBank/DDBJ whole genome shotgun (WGS) entry which is preliminary data.</text>
</comment>